<evidence type="ECO:0000259" key="2">
    <source>
        <dbReference type="Pfam" id="PF03190"/>
    </source>
</evidence>
<dbReference type="Proteomes" id="UP000564385">
    <property type="component" value="Unassembled WGS sequence"/>
</dbReference>
<dbReference type="SUPFAM" id="SSF52833">
    <property type="entry name" value="Thioredoxin-like"/>
    <property type="match status" value="1"/>
</dbReference>
<dbReference type="PANTHER" id="PTHR42899:SF1">
    <property type="entry name" value="SPERMATOGENESIS-ASSOCIATED PROTEIN 20"/>
    <property type="match status" value="1"/>
</dbReference>
<dbReference type="SUPFAM" id="SSF48208">
    <property type="entry name" value="Six-hairpin glycosidases"/>
    <property type="match status" value="1"/>
</dbReference>
<dbReference type="EMBL" id="JACCCU010000003">
    <property type="protein sequence ID" value="NYF92034.1"/>
    <property type="molecule type" value="Genomic_DNA"/>
</dbReference>
<dbReference type="GO" id="GO:0005975">
    <property type="term" value="P:carbohydrate metabolic process"/>
    <property type="evidence" value="ECO:0007669"/>
    <property type="project" value="InterPro"/>
</dbReference>
<comment type="caution">
    <text evidence="3">The sequence shown here is derived from an EMBL/GenBank/DDBJ whole genome shotgun (WGS) entry which is preliminary data.</text>
</comment>
<name>A0A852VNP0_9BACT</name>
<dbReference type="InterPro" id="IPR008928">
    <property type="entry name" value="6-hairpin_glycosidase_sf"/>
</dbReference>
<dbReference type="Pfam" id="PF03190">
    <property type="entry name" value="Thioredox_DsbH"/>
    <property type="match status" value="1"/>
</dbReference>
<dbReference type="PANTHER" id="PTHR42899">
    <property type="entry name" value="SPERMATOGENESIS-ASSOCIATED PROTEIN 20"/>
    <property type="match status" value="1"/>
</dbReference>
<dbReference type="InterPro" id="IPR036249">
    <property type="entry name" value="Thioredoxin-like_sf"/>
</dbReference>
<dbReference type="InterPro" id="IPR004879">
    <property type="entry name" value="Ssp411-like_TRX"/>
</dbReference>
<proteinExistence type="predicted"/>
<evidence type="ECO:0000313" key="4">
    <source>
        <dbReference type="Proteomes" id="UP000564385"/>
    </source>
</evidence>
<dbReference type="AlphaFoldDB" id="A0A852VNP0"/>
<keyword evidence="1" id="KW-0732">Signal</keyword>
<dbReference type="PIRSF" id="PIRSF006402">
    <property type="entry name" value="UCP006402_thioredoxin"/>
    <property type="match status" value="1"/>
</dbReference>
<dbReference type="Gene3D" id="3.40.30.10">
    <property type="entry name" value="Glutaredoxin"/>
    <property type="match status" value="1"/>
</dbReference>
<evidence type="ECO:0000313" key="3">
    <source>
        <dbReference type="EMBL" id="NYF92034.1"/>
    </source>
</evidence>
<reference evidence="3 4" key="1">
    <citation type="submission" date="2020-07" db="EMBL/GenBank/DDBJ databases">
        <title>Genomic Encyclopedia of Type Strains, Phase IV (KMG-V): Genome sequencing to study the core and pangenomes of soil and plant-associated prokaryotes.</title>
        <authorList>
            <person name="Whitman W."/>
        </authorList>
    </citation>
    <scope>NUCLEOTIDE SEQUENCE [LARGE SCALE GENOMIC DNA]</scope>
    <source>
        <strain evidence="3 4">M8UP22</strain>
    </source>
</reference>
<feature type="signal peptide" evidence="1">
    <location>
        <begin position="1"/>
        <end position="20"/>
    </location>
</feature>
<protein>
    <recommendedName>
        <fullName evidence="2">Spermatogenesis-associated protein 20-like TRX domain-containing protein</fullName>
    </recommendedName>
</protein>
<accession>A0A852VNP0</accession>
<dbReference type="Gene3D" id="1.50.10.20">
    <property type="match status" value="1"/>
</dbReference>
<gene>
    <name evidence="3" type="ORF">HDF08_004153</name>
</gene>
<feature type="chain" id="PRO_5032704266" description="Spermatogenesis-associated protein 20-like TRX domain-containing protein" evidence="1">
    <location>
        <begin position="21"/>
        <end position="597"/>
    </location>
</feature>
<organism evidence="3 4">
    <name type="scientific">Tunturiibacter lichenicola</name>
    <dbReference type="NCBI Taxonomy" id="2051959"/>
    <lineage>
        <taxon>Bacteria</taxon>
        <taxon>Pseudomonadati</taxon>
        <taxon>Acidobacteriota</taxon>
        <taxon>Terriglobia</taxon>
        <taxon>Terriglobales</taxon>
        <taxon>Acidobacteriaceae</taxon>
        <taxon>Tunturiibacter</taxon>
    </lineage>
</organism>
<dbReference type="InterPro" id="IPR024705">
    <property type="entry name" value="Ssp411"/>
</dbReference>
<sequence length="597" mass="65049">MRLRSAVLLYLMAITVSGWASAPAAQTTLHSQPWSDAAFAEARTEHKFVLLDLEAVWCHWCHVMDEVTYRDPAVVRLLNQRYVLVKVDQDSRPDISNRYQDYGWPATVVFAADGSEIVKRQGYLPPRLMSSMLQAIIDDPSPGPSIEREAAFRPASDSAIRPALIARIEAQYEKQYDKPIGGWGFVHKYLDEESVEYAMREGGRGNAEYAKRAADTLHDATNLLDPVWGGMYQYSVGRHWTEPHFEKLISIQADALREYSLAFAQTQNPEDLKAAQSVHGYVTSFLTASSAGVFFVSQDADLHDGQENEAYFKLSDAARRAQGIPRVDTHVYARENGWLISALCDYYAASGDASALAQARKAAGWIVVHRSLPGGGFRHDDVDAAGPYLGDTLAMGQAFLALYNVTGDRGDLKVAGAAAQYIAAHFAPAAAGRGFVTAQTPTDAAYRPHPDRDENVALVRFASALAVASGEDRFRATAAEAMRYIAAESVALQPLSAGVLLANEDMTEAPIHVTVVGSAASAEVMALHAAALRSITSHEVIEIRDPADPAPLPTSVAYPPLKRAALFLCTAEACSSPIFRGEDVRAKIQRAQLQVQR</sequence>
<evidence type="ECO:0000256" key="1">
    <source>
        <dbReference type="SAM" id="SignalP"/>
    </source>
</evidence>
<feature type="domain" description="Spermatogenesis-associated protein 20-like TRX" evidence="2">
    <location>
        <begin position="25"/>
        <end position="129"/>
    </location>
</feature>